<dbReference type="EMBL" id="VSSQ01100894">
    <property type="protein sequence ID" value="MPN42872.1"/>
    <property type="molecule type" value="Genomic_DNA"/>
</dbReference>
<gene>
    <name evidence="2" type="ORF">SDC9_190430</name>
</gene>
<evidence type="ECO:0000256" key="1">
    <source>
        <dbReference type="SAM" id="Phobius"/>
    </source>
</evidence>
<keyword evidence="1" id="KW-0472">Membrane</keyword>
<keyword evidence="1" id="KW-0812">Transmembrane</keyword>
<accession>A0A645HWM3</accession>
<protein>
    <submittedName>
        <fullName evidence="2">Uncharacterized protein</fullName>
    </submittedName>
</protein>
<comment type="caution">
    <text evidence="2">The sequence shown here is derived from an EMBL/GenBank/DDBJ whole genome shotgun (WGS) entry which is preliminary data.</text>
</comment>
<name>A0A645HWM3_9ZZZZ</name>
<reference evidence="2" key="1">
    <citation type="submission" date="2019-08" db="EMBL/GenBank/DDBJ databases">
        <authorList>
            <person name="Kucharzyk K."/>
            <person name="Murdoch R.W."/>
            <person name="Higgins S."/>
            <person name="Loffler F."/>
        </authorList>
    </citation>
    <scope>NUCLEOTIDE SEQUENCE</scope>
</reference>
<feature type="transmembrane region" description="Helical" evidence="1">
    <location>
        <begin position="41"/>
        <end position="63"/>
    </location>
</feature>
<feature type="transmembrane region" description="Helical" evidence="1">
    <location>
        <begin position="75"/>
        <end position="95"/>
    </location>
</feature>
<sequence length="110" mass="12676">MDSENLIRIVVYLFVIFGLYTSAFIRKFKKRKNNWDVSRRGIIVLSCGHLFITMLFIASGGLGHNADWVVSVGEFILYLMLMMMFTMLVVCKCVVTKLREKESEKVDDQG</sequence>
<feature type="transmembrane region" description="Helical" evidence="1">
    <location>
        <begin position="6"/>
        <end position="25"/>
    </location>
</feature>
<dbReference type="AlphaFoldDB" id="A0A645HWM3"/>
<keyword evidence="1" id="KW-1133">Transmembrane helix</keyword>
<evidence type="ECO:0000313" key="2">
    <source>
        <dbReference type="EMBL" id="MPN42872.1"/>
    </source>
</evidence>
<proteinExistence type="predicted"/>
<organism evidence="2">
    <name type="scientific">bioreactor metagenome</name>
    <dbReference type="NCBI Taxonomy" id="1076179"/>
    <lineage>
        <taxon>unclassified sequences</taxon>
        <taxon>metagenomes</taxon>
        <taxon>ecological metagenomes</taxon>
    </lineage>
</organism>